<keyword evidence="8" id="KW-0227">DNA damage</keyword>
<feature type="compositionally biased region" description="Basic and acidic residues" evidence="13">
    <location>
        <begin position="895"/>
        <end position="927"/>
    </location>
</feature>
<dbReference type="GO" id="GO:0042276">
    <property type="term" value="P:error-prone translesion synthesis"/>
    <property type="evidence" value="ECO:0007669"/>
    <property type="project" value="TreeGrafter"/>
</dbReference>
<keyword evidence="10" id="KW-0238">DNA-binding</keyword>
<keyword evidence="5" id="KW-0808">Transferase</keyword>
<name>A0A388JWY9_CHABU</name>
<evidence type="ECO:0000256" key="13">
    <source>
        <dbReference type="SAM" id="MobiDB-lite"/>
    </source>
</evidence>
<dbReference type="GO" id="GO:0006281">
    <property type="term" value="P:DNA repair"/>
    <property type="evidence" value="ECO:0007669"/>
    <property type="project" value="UniProtKB-KW"/>
</dbReference>
<evidence type="ECO:0000256" key="2">
    <source>
        <dbReference type="ARBA" id="ARBA00010945"/>
    </source>
</evidence>
<dbReference type="GO" id="GO:0046872">
    <property type="term" value="F:metal ion binding"/>
    <property type="evidence" value="ECO:0007669"/>
    <property type="project" value="UniProtKB-KW"/>
</dbReference>
<evidence type="ECO:0000313" key="16">
    <source>
        <dbReference type="Proteomes" id="UP000265515"/>
    </source>
</evidence>
<evidence type="ECO:0000256" key="6">
    <source>
        <dbReference type="ARBA" id="ARBA00022695"/>
    </source>
</evidence>
<feature type="region of interest" description="Disordered" evidence="13">
    <location>
        <begin position="891"/>
        <end position="951"/>
    </location>
</feature>
<evidence type="ECO:0000256" key="5">
    <source>
        <dbReference type="ARBA" id="ARBA00022679"/>
    </source>
</evidence>
<dbReference type="GO" id="GO:0017125">
    <property type="term" value="F:deoxycytidyl transferase activity"/>
    <property type="evidence" value="ECO:0007669"/>
    <property type="project" value="TreeGrafter"/>
</dbReference>
<keyword evidence="16" id="KW-1185">Reference proteome</keyword>
<dbReference type="GO" id="GO:0005634">
    <property type="term" value="C:nucleus"/>
    <property type="evidence" value="ECO:0007669"/>
    <property type="project" value="UniProtKB-SubCell"/>
</dbReference>
<feature type="domain" description="DNA polymerase Y-family little finger" evidence="14">
    <location>
        <begin position="206"/>
        <end position="327"/>
    </location>
</feature>
<evidence type="ECO:0000256" key="3">
    <source>
        <dbReference type="ARBA" id="ARBA00020399"/>
    </source>
</evidence>
<dbReference type="GO" id="GO:0003887">
    <property type="term" value="F:DNA-directed DNA polymerase activity"/>
    <property type="evidence" value="ECO:0007669"/>
    <property type="project" value="TreeGrafter"/>
</dbReference>
<reference evidence="15 16" key="1">
    <citation type="journal article" date="2018" name="Cell">
        <title>The Chara Genome: Secondary Complexity and Implications for Plant Terrestrialization.</title>
        <authorList>
            <person name="Nishiyama T."/>
            <person name="Sakayama H."/>
            <person name="Vries J.D."/>
            <person name="Buschmann H."/>
            <person name="Saint-Marcoux D."/>
            <person name="Ullrich K.K."/>
            <person name="Haas F.B."/>
            <person name="Vanderstraeten L."/>
            <person name="Becker D."/>
            <person name="Lang D."/>
            <person name="Vosolsobe S."/>
            <person name="Rombauts S."/>
            <person name="Wilhelmsson P.K.I."/>
            <person name="Janitza P."/>
            <person name="Kern R."/>
            <person name="Heyl A."/>
            <person name="Rumpler F."/>
            <person name="Villalobos L.I.A.C."/>
            <person name="Clay J.M."/>
            <person name="Skokan R."/>
            <person name="Toyoda A."/>
            <person name="Suzuki Y."/>
            <person name="Kagoshima H."/>
            <person name="Schijlen E."/>
            <person name="Tajeshwar N."/>
            <person name="Catarino B."/>
            <person name="Hetherington A.J."/>
            <person name="Saltykova A."/>
            <person name="Bonnot C."/>
            <person name="Breuninger H."/>
            <person name="Symeonidi A."/>
            <person name="Radhakrishnan G.V."/>
            <person name="Van Nieuwerburgh F."/>
            <person name="Deforce D."/>
            <person name="Chang C."/>
            <person name="Karol K.G."/>
            <person name="Hedrich R."/>
            <person name="Ulvskov P."/>
            <person name="Glockner G."/>
            <person name="Delwiche C.F."/>
            <person name="Petrasek J."/>
            <person name="Van de Peer Y."/>
            <person name="Friml J."/>
            <person name="Beilby M."/>
            <person name="Dolan L."/>
            <person name="Kohara Y."/>
            <person name="Sugano S."/>
            <person name="Fujiyama A."/>
            <person name="Delaux P.-M."/>
            <person name="Quint M."/>
            <person name="TheiBen G."/>
            <person name="Hagemann M."/>
            <person name="Harholt J."/>
            <person name="Dunand C."/>
            <person name="Zachgo S."/>
            <person name="Langdale J."/>
            <person name="Maumus F."/>
            <person name="Straeten D.V.D."/>
            <person name="Gould S.B."/>
            <person name="Rensing S.A."/>
        </authorList>
    </citation>
    <scope>NUCLEOTIDE SEQUENCE [LARGE SCALE GENOMIC DNA]</scope>
    <source>
        <strain evidence="15 16">S276</strain>
    </source>
</reference>
<evidence type="ECO:0000256" key="11">
    <source>
        <dbReference type="ARBA" id="ARBA00023204"/>
    </source>
</evidence>
<keyword evidence="11" id="KW-0234">DNA repair</keyword>
<evidence type="ECO:0000256" key="1">
    <source>
        <dbReference type="ARBA" id="ARBA00004123"/>
    </source>
</evidence>
<evidence type="ECO:0000256" key="4">
    <source>
        <dbReference type="ARBA" id="ARBA00022634"/>
    </source>
</evidence>
<keyword evidence="7" id="KW-0479">Metal-binding</keyword>
<evidence type="ECO:0000259" key="14">
    <source>
        <dbReference type="Pfam" id="PF11799"/>
    </source>
</evidence>
<dbReference type="GO" id="GO:0003684">
    <property type="term" value="F:damaged DNA binding"/>
    <property type="evidence" value="ECO:0007669"/>
    <property type="project" value="InterPro"/>
</dbReference>
<feature type="region of interest" description="Disordered" evidence="13">
    <location>
        <begin position="389"/>
        <end position="408"/>
    </location>
</feature>
<feature type="compositionally biased region" description="Basic and acidic residues" evidence="13">
    <location>
        <begin position="748"/>
        <end position="757"/>
    </location>
</feature>
<keyword evidence="4" id="KW-0237">DNA synthesis</keyword>
<sequence>MIRIKDIWDIEKGNWKTTPQLKTILKHCHKVEENLDLLIFAVPLDWVCILRRGPKLKEGDWVAVPGDPESVGSVVEVRSDETLINLFHIDSDNILVRYSPEATIWQRNMELLRIRVLSEKDKWIAFQPKTPVTELPFDPVEWQWAPPRKSRTGENRKLSSLTVKATYRLLRPKEALQREFGVKTGDMLWAYARGIDHREVKCVQERKSIGAEVNWGVRFTKEEDAHTFLSNLAEEVCGRLSSAQLKGRTFTLKVKKRKPGAPEPMKFMGCGICDNISKSTTLGIGTDNAEVVLRVIRQLFKSLNLDPVEVRGLGLQVTKLMPSKGSSAALPFSADPSKKAAEGLQFTSEESPVPSKDFKDAGAAKHLEAHEPSKPPLRTVQDFFTMKRREDEKSLTSTDATKAKSESGMREGVNCVTLPEKWTTLSRGVEHLSMGSGRFNELSNADSMALGGSIVNAQDDCLQVQGGGSLGCNTKQPREDSAHQVQSINEAMGYGMEEMVMDEAEVLKEECTTITEEHAIGNNRPGLKSSDHRYPEGEDSACRMGNIRAHARPLENLAQVQYTDEAGAGGESRAEDMVAGKGKSLKGNRRTAMEEDVTDCLGEKVGNHSCREENEPDSEQRVGAWRVHAKAPESLPGAAGNQQERTGYPMVIPQAGNLMRPKGLEDLSIISGEPQLSRGAQMQQEIDQKEAQTEVMPRDEERREGDKPYRSCVDEAVKRNTHSGKAAVEEQRAQHLDRATQSCSPRHFTGDCTREAEAGGTSGFRRETHDDGSWQAPAVQQDGGVVTPASAGRGSSWLPPISQLDKSVLADLPPDLIAEIEQEYDRSRTTGSRSSAAHERTMAEKEHTIGAAAELERKTHPSVEGMSISQVDIGILKELPDMLQQEIVDNLSSHRGRDTGEETAAKRLQTDDQHGSRNGVDAHKDDGMGGPLDPAGQDAQERGQERIDALPPASQVLLLDAELVSFSPCNPKY</sequence>
<protein>
    <recommendedName>
        <fullName evidence="3">DNA repair protein REV1</fullName>
    </recommendedName>
</protein>
<keyword evidence="12" id="KW-0539">Nucleus</keyword>
<dbReference type="Gene3D" id="3.30.1490.100">
    <property type="entry name" value="DNA polymerase, Y-family, little finger domain"/>
    <property type="match status" value="1"/>
</dbReference>
<accession>A0A388JWY9</accession>
<dbReference type="OrthoDB" id="427711at2759"/>
<organism evidence="15 16">
    <name type="scientific">Chara braunii</name>
    <name type="common">Braun's stonewort</name>
    <dbReference type="NCBI Taxonomy" id="69332"/>
    <lineage>
        <taxon>Eukaryota</taxon>
        <taxon>Viridiplantae</taxon>
        <taxon>Streptophyta</taxon>
        <taxon>Charophyceae</taxon>
        <taxon>Charales</taxon>
        <taxon>Characeae</taxon>
        <taxon>Chara</taxon>
    </lineage>
</organism>
<feature type="region of interest" description="Disordered" evidence="13">
    <location>
        <begin position="683"/>
        <end position="800"/>
    </location>
</feature>
<feature type="compositionally biased region" description="Basic and acidic residues" evidence="13">
    <location>
        <begin position="727"/>
        <end position="738"/>
    </location>
</feature>
<dbReference type="EMBL" id="BFEA01000027">
    <property type="protein sequence ID" value="GBG62309.1"/>
    <property type="molecule type" value="Genomic_DNA"/>
</dbReference>
<dbReference type="Gramene" id="GBG62309">
    <property type="protein sequence ID" value="GBG62309"/>
    <property type="gene ID" value="CBR_g29916"/>
</dbReference>
<dbReference type="Proteomes" id="UP000265515">
    <property type="component" value="Unassembled WGS sequence"/>
</dbReference>
<comment type="caution">
    <text evidence="15">The sequence shown here is derived from an EMBL/GenBank/DDBJ whole genome shotgun (WGS) entry which is preliminary data.</text>
</comment>
<feature type="compositionally biased region" description="Basic and acidic residues" evidence="13">
    <location>
        <begin position="836"/>
        <end position="845"/>
    </location>
</feature>
<evidence type="ECO:0000256" key="10">
    <source>
        <dbReference type="ARBA" id="ARBA00023125"/>
    </source>
</evidence>
<dbReference type="InterPro" id="IPR036775">
    <property type="entry name" value="DNA_pol_Y-fam_lit_finger_sf"/>
</dbReference>
<comment type="subcellular location">
    <subcellularLocation>
        <location evidence="1">Nucleus</location>
    </subcellularLocation>
</comment>
<dbReference type="FunFam" id="3.30.1490.100:FF:000001">
    <property type="entry name" value="DNA repair protein REV1"/>
    <property type="match status" value="1"/>
</dbReference>
<keyword evidence="6" id="KW-0548">Nucleotidyltransferase</keyword>
<evidence type="ECO:0000256" key="8">
    <source>
        <dbReference type="ARBA" id="ARBA00022763"/>
    </source>
</evidence>
<keyword evidence="9" id="KW-0460">Magnesium</keyword>
<feature type="region of interest" description="Disordered" evidence="13">
    <location>
        <begin position="820"/>
        <end position="845"/>
    </location>
</feature>
<feature type="region of interest" description="Disordered" evidence="13">
    <location>
        <begin position="520"/>
        <end position="539"/>
    </location>
</feature>
<evidence type="ECO:0000256" key="7">
    <source>
        <dbReference type="ARBA" id="ARBA00022723"/>
    </source>
</evidence>
<dbReference type="SUPFAM" id="SSF100879">
    <property type="entry name" value="Lesion bypass DNA polymerase (Y-family), little finger domain"/>
    <property type="match status" value="1"/>
</dbReference>
<evidence type="ECO:0000256" key="9">
    <source>
        <dbReference type="ARBA" id="ARBA00022842"/>
    </source>
</evidence>
<dbReference type="Pfam" id="PF11799">
    <property type="entry name" value="IMS_C"/>
    <property type="match status" value="1"/>
</dbReference>
<dbReference type="GO" id="GO:0070987">
    <property type="term" value="P:error-free translesion synthesis"/>
    <property type="evidence" value="ECO:0007669"/>
    <property type="project" value="TreeGrafter"/>
</dbReference>
<dbReference type="PANTHER" id="PTHR45990:SF1">
    <property type="entry name" value="DNA REPAIR PROTEIN REV1"/>
    <property type="match status" value="1"/>
</dbReference>
<dbReference type="Gene3D" id="1.10.150.20">
    <property type="entry name" value="5' to 3' exonuclease, C-terminal subdomain"/>
    <property type="match status" value="1"/>
</dbReference>
<dbReference type="PANTHER" id="PTHR45990">
    <property type="entry name" value="DNA REPAIR PROTEIN REV1"/>
    <property type="match status" value="1"/>
</dbReference>
<dbReference type="InterPro" id="IPR017961">
    <property type="entry name" value="DNA_pol_Y-fam_little_finger"/>
</dbReference>
<evidence type="ECO:0000256" key="12">
    <source>
        <dbReference type="ARBA" id="ARBA00023242"/>
    </source>
</evidence>
<comment type="similarity">
    <text evidence="2">Belongs to the DNA polymerase type-Y family.</text>
</comment>
<evidence type="ECO:0000313" key="15">
    <source>
        <dbReference type="EMBL" id="GBG62309.1"/>
    </source>
</evidence>
<dbReference type="AlphaFoldDB" id="A0A388JWY9"/>
<feature type="region of interest" description="Disordered" evidence="13">
    <location>
        <begin position="566"/>
        <end position="591"/>
    </location>
</feature>
<gene>
    <name evidence="15" type="ORF">CBR_g29916</name>
</gene>
<proteinExistence type="inferred from homology"/>
<feature type="compositionally biased region" description="Basic and acidic residues" evidence="13">
    <location>
        <begin position="939"/>
        <end position="948"/>
    </location>
</feature>
<feature type="compositionally biased region" description="Basic and acidic residues" evidence="13">
    <location>
        <begin position="686"/>
        <end position="718"/>
    </location>
</feature>